<feature type="chain" id="PRO_5020185053" evidence="1">
    <location>
        <begin position="25"/>
        <end position="283"/>
    </location>
</feature>
<evidence type="ECO:0000259" key="2">
    <source>
        <dbReference type="Pfam" id="PF16103"/>
    </source>
</evidence>
<keyword evidence="4" id="KW-1185">Reference proteome</keyword>
<feature type="signal peptide" evidence="1">
    <location>
        <begin position="1"/>
        <end position="24"/>
    </location>
</feature>
<gene>
    <name evidence="3" type="ORF">EC844_10387</name>
</gene>
<keyword evidence="1" id="KW-0732">Signal</keyword>
<organism evidence="3 4">
    <name type="scientific">Acinetobacter calcoaceticus</name>
    <dbReference type="NCBI Taxonomy" id="471"/>
    <lineage>
        <taxon>Bacteria</taxon>
        <taxon>Pseudomonadati</taxon>
        <taxon>Pseudomonadota</taxon>
        <taxon>Gammaproteobacteria</taxon>
        <taxon>Moraxellales</taxon>
        <taxon>Moraxellaceae</taxon>
        <taxon>Acinetobacter</taxon>
        <taxon>Acinetobacter calcoaceticus/baumannii complex</taxon>
    </lineage>
</organism>
<dbReference type="Pfam" id="PF16103">
    <property type="entry name" value="DUF4822"/>
    <property type="match status" value="2"/>
</dbReference>
<dbReference type="PROSITE" id="PS51257">
    <property type="entry name" value="PROKAR_LIPOPROTEIN"/>
    <property type="match status" value="1"/>
</dbReference>
<sequence>MKKNILFKSLFLSTTLLVTGFGLVGCNDDDDEVVVVERTASQILASTPWETTAAKNERGETVDLSNGNVINFVGYASFNDNAKFQMLNLDGSFKMQGNWSVSADGKTRTIDALNDQGAVLFSRVVDITVLNDKEFTYRIFPDAKDKKAYFDIIHTPVTQQVIASALLASTAWETTDAKNEQGYSVALSNPNVINYVGLAQFNIDGSFRMVNVDHTPKMQGNWRISADGKTRSIDALDDQGKLLFSRDVPMTVLNNKEFTYRTYPNANNKAIYFDIIHTPIDPF</sequence>
<name>A0A4R1Y0N9_ACICA</name>
<dbReference type="EMBL" id="SLVJ01000003">
    <property type="protein sequence ID" value="TCM69142.1"/>
    <property type="molecule type" value="Genomic_DNA"/>
</dbReference>
<accession>A0A4R1Y0N9</accession>
<protein>
    <submittedName>
        <fullName evidence="3">Uncharacterized protein DUF4822</fullName>
    </submittedName>
</protein>
<feature type="domain" description="DUF4822" evidence="2">
    <location>
        <begin position="41"/>
        <end position="160"/>
    </location>
</feature>
<evidence type="ECO:0000256" key="1">
    <source>
        <dbReference type="SAM" id="SignalP"/>
    </source>
</evidence>
<comment type="caution">
    <text evidence="3">The sequence shown here is derived from an EMBL/GenBank/DDBJ whole genome shotgun (WGS) entry which is preliminary data.</text>
</comment>
<dbReference type="InterPro" id="IPR032247">
    <property type="entry name" value="DUF4822"/>
</dbReference>
<evidence type="ECO:0000313" key="3">
    <source>
        <dbReference type="EMBL" id="TCM69142.1"/>
    </source>
</evidence>
<dbReference type="Proteomes" id="UP000294963">
    <property type="component" value="Unassembled WGS sequence"/>
</dbReference>
<feature type="domain" description="DUF4822" evidence="2">
    <location>
        <begin position="165"/>
        <end position="280"/>
    </location>
</feature>
<proteinExistence type="predicted"/>
<evidence type="ECO:0000313" key="4">
    <source>
        <dbReference type="Proteomes" id="UP000294963"/>
    </source>
</evidence>
<dbReference type="AlphaFoldDB" id="A0A4R1Y0N9"/>
<dbReference type="Gene3D" id="2.40.128.540">
    <property type="entry name" value="Domain of unknown function DUF4822"/>
    <property type="match status" value="2"/>
</dbReference>
<reference evidence="3 4" key="1">
    <citation type="submission" date="2019-03" db="EMBL/GenBank/DDBJ databases">
        <title>Genomic analyses of the natural microbiome of Caenorhabditis elegans.</title>
        <authorList>
            <person name="Samuel B."/>
        </authorList>
    </citation>
    <scope>NUCLEOTIDE SEQUENCE [LARGE SCALE GENOMIC DNA]</scope>
    <source>
        <strain evidence="3 4">JUb89</strain>
    </source>
</reference>